<sequence length="539" mass="59866">MTPNHNEDINILIADDNADILLSLKSLLERDGLYIFTTTSPHRAVQICNEHDISIALFDVKMPEISGYELLELVKKNPLTKHTMVIMITGLSMHSSDVVEGLNMGAVDYLFKPLDLHITIAKVNSLINLVNYQRQIKRQNIELEKSRQELSEAVEQTQKIREAKEIFLANMSHEIRTPLTSIIGLNHLLKQSPLNADQQELIKLMEYSSQSLLTLVNDILESAKIDAGKITINRAETNIINLVQTICNLSSPIAKEKGLALSCHFDTDLPSAILADSLRLNQILLNIINNAIKFTTEGGVEVTLKAIQKEPNRVLLQFIITDTGIGISQSGISKLFNRFEQAEVKTWEKFGGTGLGLSIVKRISELKGGELTVLSTPGQGTTFTFTNWYTLTNSEKTDASVVNTKPTLSKLSGIKILLVEDNPINQFITTRILNEWDIHVDTAVNGLAALENLASNHYHLILMDTHMPVMDGYEATRKIRTEMPASKRDTPIIAFSASVIESEIKEAQNAGANDFISKPFEPLTLHSKIVNLLATKQLA</sequence>
<dbReference type="InterPro" id="IPR003661">
    <property type="entry name" value="HisK_dim/P_dom"/>
</dbReference>
<organism evidence="9 10">
    <name type="scientific">Mucilaginibacter paludis DSM 18603</name>
    <dbReference type="NCBI Taxonomy" id="714943"/>
    <lineage>
        <taxon>Bacteria</taxon>
        <taxon>Pseudomonadati</taxon>
        <taxon>Bacteroidota</taxon>
        <taxon>Sphingobacteriia</taxon>
        <taxon>Sphingobacteriales</taxon>
        <taxon>Sphingobacteriaceae</taxon>
        <taxon>Mucilaginibacter</taxon>
    </lineage>
</organism>
<evidence type="ECO:0000259" key="8">
    <source>
        <dbReference type="PROSITE" id="PS50110"/>
    </source>
</evidence>
<keyword evidence="4" id="KW-0902">Two-component regulatory system</keyword>
<dbReference type="PANTHER" id="PTHR45339:SF1">
    <property type="entry name" value="HYBRID SIGNAL TRANSDUCTION HISTIDINE KINASE J"/>
    <property type="match status" value="1"/>
</dbReference>
<evidence type="ECO:0000259" key="7">
    <source>
        <dbReference type="PROSITE" id="PS50109"/>
    </source>
</evidence>
<dbReference type="RefSeq" id="WP_008505453.1">
    <property type="nucleotide sequence ID" value="NZ_CM001403.1"/>
</dbReference>
<dbReference type="SUPFAM" id="SSF55874">
    <property type="entry name" value="ATPase domain of HSP90 chaperone/DNA topoisomerase II/histidine kinase"/>
    <property type="match status" value="1"/>
</dbReference>
<evidence type="ECO:0000256" key="4">
    <source>
        <dbReference type="ARBA" id="ARBA00023012"/>
    </source>
</evidence>
<feature type="domain" description="Response regulatory" evidence="8">
    <location>
        <begin position="415"/>
        <end position="533"/>
    </location>
</feature>
<keyword evidence="6" id="KW-0175">Coiled coil</keyword>
<keyword evidence="10" id="KW-1185">Reference proteome</keyword>
<reference evidence="9" key="1">
    <citation type="submission" date="2011-09" db="EMBL/GenBank/DDBJ databases">
        <title>The permanent draft genome of Mucilaginibacter paludis DSM 18603.</title>
        <authorList>
            <consortium name="US DOE Joint Genome Institute (JGI-PGF)"/>
            <person name="Lucas S."/>
            <person name="Han J."/>
            <person name="Lapidus A."/>
            <person name="Bruce D."/>
            <person name="Goodwin L."/>
            <person name="Pitluck S."/>
            <person name="Peters L."/>
            <person name="Kyrpides N."/>
            <person name="Mavromatis K."/>
            <person name="Ivanova N."/>
            <person name="Mikhailova N."/>
            <person name="Held B."/>
            <person name="Detter J.C."/>
            <person name="Tapia R."/>
            <person name="Han C."/>
            <person name="Land M."/>
            <person name="Hauser L."/>
            <person name="Markowitz V."/>
            <person name="Cheng J.-F."/>
            <person name="Hugenholtz P."/>
            <person name="Woyke T."/>
            <person name="Wu D."/>
            <person name="Tindall B."/>
            <person name="Brambilla E."/>
            <person name="Klenk H.-P."/>
            <person name="Eisen J.A."/>
        </authorList>
    </citation>
    <scope>NUCLEOTIDE SEQUENCE [LARGE SCALE GENOMIC DNA]</scope>
    <source>
        <strain evidence="9">DSM 18603</strain>
    </source>
</reference>
<feature type="modified residue" description="4-aspartylphosphate" evidence="5">
    <location>
        <position position="464"/>
    </location>
</feature>
<dbReference type="OrthoDB" id="9781208at2"/>
<dbReference type="InterPro" id="IPR003594">
    <property type="entry name" value="HATPase_dom"/>
</dbReference>
<comment type="catalytic activity">
    <reaction evidence="1">
        <text>ATP + protein L-histidine = ADP + protein N-phospho-L-histidine.</text>
        <dbReference type="EC" id="2.7.13.3"/>
    </reaction>
</comment>
<protein>
    <recommendedName>
        <fullName evidence="2">histidine kinase</fullName>
        <ecNumber evidence="2">2.7.13.3</ecNumber>
    </recommendedName>
</protein>
<name>H1XZE3_9SPHI</name>
<dbReference type="Pfam" id="PF00072">
    <property type="entry name" value="Response_reg"/>
    <property type="match status" value="2"/>
</dbReference>
<dbReference type="InterPro" id="IPR036097">
    <property type="entry name" value="HisK_dim/P_sf"/>
</dbReference>
<dbReference type="InterPro" id="IPR004358">
    <property type="entry name" value="Sig_transdc_His_kin-like_C"/>
</dbReference>
<evidence type="ECO:0000256" key="5">
    <source>
        <dbReference type="PROSITE-ProRule" id="PRU00169"/>
    </source>
</evidence>
<dbReference type="PROSITE" id="PS50109">
    <property type="entry name" value="HIS_KIN"/>
    <property type="match status" value="1"/>
</dbReference>
<accession>H1XZE3</accession>
<dbReference type="STRING" id="714943.Mucpa_1473"/>
<dbReference type="SMART" id="SM00388">
    <property type="entry name" value="HisKA"/>
    <property type="match status" value="1"/>
</dbReference>
<dbReference type="Gene3D" id="3.40.50.2300">
    <property type="match status" value="2"/>
</dbReference>
<dbReference type="EMBL" id="CM001403">
    <property type="protein sequence ID" value="EHQ25631.1"/>
    <property type="molecule type" value="Genomic_DNA"/>
</dbReference>
<dbReference type="PRINTS" id="PR00344">
    <property type="entry name" value="BCTRLSENSOR"/>
</dbReference>
<feature type="coiled-coil region" evidence="6">
    <location>
        <begin position="129"/>
        <end position="163"/>
    </location>
</feature>
<feature type="domain" description="Response regulatory" evidence="8">
    <location>
        <begin position="10"/>
        <end position="127"/>
    </location>
</feature>
<dbReference type="SUPFAM" id="SSF47384">
    <property type="entry name" value="Homodimeric domain of signal transducing histidine kinase"/>
    <property type="match status" value="1"/>
</dbReference>
<dbReference type="Pfam" id="PF00512">
    <property type="entry name" value="HisKA"/>
    <property type="match status" value="1"/>
</dbReference>
<dbReference type="SMART" id="SM00387">
    <property type="entry name" value="HATPase_c"/>
    <property type="match status" value="1"/>
</dbReference>
<dbReference type="InterPro" id="IPR005467">
    <property type="entry name" value="His_kinase_dom"/>
</dbReference>
<dbReference type="PROSITE" id="PS50110">
    <property type="entry name" value="RESPONSE_REGULATORY"/>
    <property type="match status" value="2"/>
</dbReference>
<dbReference type="SMART" id="SM00448">
    <property type="entry name" value="REC"/>
    <property type="match status" value="2"/>
</dbReference>
<dbReference type="eggNOG" id="COG2205">
    <property type="taxonomic scope" value="Bacteria"/>
</dbReference>
<proteinExistence type="predicted"/>
<dbReference type="Pfam" id="PF02518">
    <property type="entry name" value="HATPase_c"/>
    <property type="match status" value="1"/>
</dbReference>
<dbReference type="AlphaFoldDB" id="H1XZE3"/>
<dbReference type="CDD" id="cd17546">
    <property type="entry name" value="REC_hyHK_CKI1_RcsC-like"/>
    <property type="match status" value="1"/>
</dbReference>
<dbReference type="Proteomes" id="UP000002774">
    <property type="component" value="Chromosome"/>
</dbReference>
<dbReference type="FunFam" id="3.30.565.10:FF:000010">
    <property type="entry name" value="Sensor histidine kinase RcsC"/>
    <property type="match status" value="1"/>
</dbReference>
<evidence type="ECO:0000256" key="6">
    <source>
        <dbReference type="SAM" id="Coils"/>
    </source>
</evidence>
<evidence type="ECO:0000256" key="1">
    <source>
        <dbReference type="ARBA" id="ARBA00000085"/>
    </source>
</evidence>
<evidence type="ECO:0000313" key="9">
    <source>
        <dbReference type="EMBL" id="EHQ25631.1"/>
    </source>
</evidence>
<evidence type="ECO:0000256" key="3">
    <source>
        <dbReference type="ARBA" id="ARBA00022553"/>
    </source>
</evidence>
<dbReference type="GO" id="GO:0000155">
    <property type="term" value="F:phosphorelay sensor kinase activity"/>
    <property type="evidence" value="ECO:0007669"/>
    <property type="project" value="InterPro"/>
</dbReference>
<dbReference type="PANTHER" id="PTHR45339">
    <property type="entry name" value="HYBRID SIGNAL TRANSDUCTION HISTIDINE KINASE J"/>
    <property type="match status" value="1"/>
</dbReference>
<dbReference type="InterPro" id="IPR036890">
    <property type="entry name" value="HATPase_C_sf"/>
</dbReference>
<dbReference type="CDD" id="cd16922">
    <property type="entry name" value="HATPase_EvgS-ArcB-TorS-like"/>
    <property type="match status" value="1"/>
</dbReference>
<dbReference type="HOGENOM" id="CLU_000445_114_15_10"/>
<dbReference type="Gene3D" id="1.10.287.130">
    <property type="match status" value="1"/>
</dbReference>
<dbReference type="SUPFAM" id="SSF52172">
    <property type="entry name" value="CheY-like"/>
    <property type="match status" value="2"/>
</dbReference>
<dbReference type="EC" id="2.7.13.3" evidence="2"/>
<keyword evidence="3 5" id="KW-0597">Phosphoprotein</keyword>
<keyword evidence="9" id="KW-0418">Kinase</keyword>
<dbReference type="InterPro" id="IPR011006">
    <property type="entry name" value="CheY-like_superfamily"/>
</dbReference>
<keyword evidence="9" id="KW-0808">Transferase</keyword>
<feature type="modified residue" description="4-aspartylphosphate" evidence="5">
    <location>
        <position position="59"/>
    </location>
</feature>
<feature type="domain" description="Histidine kinase" evidence="7">
    <location>
        <begin position="170"/>
        <end position="391"/>
    </location>
</feature>
<dbReference type="Gene3D" id="3.30.565.10">
    <property type="entry name" value="Histidine kinase-like ATPase, C-terminal domain"/>
    <property type="match status" value="1"/>
</dbReference>
<evidence type="ECO:0000313" key="10">
    <source>
        <dbReference type="Proteomes" id="UP000002774"/>
    </source>
</evidence>
<dbReference type="CDD" id="cd00082">
    <property type="entry name" value="HisKA"/>
    <property type="match status" value="1"/>
</dbReference>
<dbReference type="InterPro" id="IPR001789">
    <property type="entry name" value="Sig_transdc_resp-reg_receiver"/>
</dbReference>
<gene>
    <name evidence="9" type="ORF">Mucpa_1473</name>
</gene>
<evidence type="ECO:0000256" key="2">
    <source>
        <dbReference type="ARBA" id="ARBA00012438"/>
    </source>
</evidence>